<dbReference type="PROSITE" id="PS50045">
    <property type="entry name" value="SIGMA54_INTERACT_4"/>
    <property type="match status" value="1"/>
</dbReference>
<dbReference type="Gene3D" id="1.10.8.60">
    <property type="match status" value="1"/>
</dbReference>
<dbReference type="InterPro" id="IPR025943">
    <property type="entry name" value="Sigma_54_int_dom_ATP-bd_2"/>
</dbReference>
<proteinExistence type="predicted"/>
<dbReference type="InterPro" id="IPR027417">
    <property type="entry name" value="P-loop_NTPase"/>
</dbReference>
<dbReference type="Pfam" id="PF00158">
    <property type="entry name" value="Sigma54_activat"/>
    <property type="match status" value="1"/>
</dbReference>
<organism evidence="7 8">
    <name type="scientific">Amphritea atlantica</name>
    <dbReference type="NCBI Taxonomy" id="355243"/>
    <lineage>
        <taxon>Bacteria</taxon>
        <taxon>Pseudomonadati</taxon>
        <taxon>Pseudomonadota</taxon>
        <taxon>Gammaproteobacteria</taxon>
        <taxon>Oceanospirillales</taxon>
        <taxon>Oceanospirillaceae</taxon>
        <taxon>Amphritea</taxon>
    </lineage>
</organism>
<dbReference type="InterPro" id="IPR058031">
    <property type="entry name" value="AAA_lid_NorR"/>
</dbReference>
<dbReference type="Pfam" id="PF20161">
    <property type="entry name" value="VpsR"/>
    <property type="match status" value="1"/>
</dbReference>
<evidence type="ECO:0000256" key="3">
    <source>
        <dbReference type="ARBA" id="ARBA00023015"/>
    </source>
</evidence>
<name>A0ABY5H0G3_9GAMM</name>
<dbReference type="PANTHER" id="PTHR32071">
    <property type="entry name" value="TRANSCRIPTIONAL REGULATORY PROTEIN"/>
    <property type="match status" value="1"/>
</dbReference>
<evidence type="ECO:0000259" key="6">
    <source>
        <dbReference type="PROSITE" id="PS50045"/>
    </source>
</evidence>
<keyword evidence="2" id="KW-0067">ATP-binding</keyword>
<sequence>MEAQWSIHRVYDPEVAQEILESSPCPVGLVQLDNLTAKLYEQIQQLVNDTPHTNWIALLHPSSLEHPTIRRLVHDFFYDYHSLPLPEVEELCRLESTLGHAYGIELLDTPLASKDHHELECQMVGGSETILKVFNQIRKIAGTDAPVLITGESGTGKELIAQALHLRSDRSDGPFIPVNCGALPDTLIHSELFGHEKGAFTGAHRQNIGRIEAANNGTIFLDEIGDLPLDLQTYLLRFLQEKTIERVGSTAIQQVNARVIAATNVNLSQMVQEGRFREDLYFRLNVLNIQVPPLRERAEDIVLLAKYFFQRLKQESNSPAKGFSRNALEDMSQYHWPGNVRELINRVRRALVMGEHKLITSEDLGLEEQRATPLVCSLEEVKNKAEKAMIKKGLLASGNNITRAAQALGVSRVTLYHLLEKHHIQR</sequence>
<keyword evidence="5" id="KW-0804">Transcription</keyword>
<dbReference type="PRINTS" id="PR01590">
    <property type="entry name" value="HTHFIS"/>
</dbReference>
<keyword evidence="8" id="KW-1185">Reference proteome</keyword>
<dbReference type="Gene3D" id="1.10.10.60">
    <property type="entry name" value="Homeodomain-like"/>
    <property type="match status" value="1"/>
</dbReference>
<dbReference type="Proteomes" id="UP001059950">
    <property type="component" value="Plasmid unnamed"/>
</dbReference>
<dbReference type="InterPro" id="IPR002078">
    <property type="entry name" value="Sigma_54_int"/>
</dbReference>
<accession>A0ABY5H0G3</accession>
<dbReference type="InterPro" id="IPR009057">
    <property type="entry name" value="Homeodomain-like_sf"/>
</dbReference>
<keyword evidence="1" id="KW-0547">Nucleotide-binding</keyword>
<dbReference type="Gene3D" id="3.40.50.300">
    <property type="entry name" value="P-loop containing nucleotide triphosphate hydrolases"/>
    <property type="match status" value="1"/>
</dbReference>
<dbReference type="PROSITE" id="PS00675">
    <property type="entry name" value="SIGMA54_INTERACT_1"/>
    <property type="match status" value="1"/>
</dbReference>
<dbReference type="CDD" id="cd00009">
    <property type="entry name" value="AAA"/>
    <property type="match status" value="1"/>
</dbReference>
<keyword evidence="7" id="KW-0614">Plasmid</keyword>
<dbReference type="InterPro" id="IPR045343">
    <property type="entry name" value="VpsR"/>
</dbReference>
<dbReference type="InterPro" id="IPR002197">
    <property type="entry name" value="HTH_Fis"/>
</dbReference>
<dbReference type="InterPro" id="IPR003593">
    <property type="entry name" value="AAA+_ATPase"/>
</dbReference>
<dbReference type="EMBL" id="CP073345">
    <property type="protein sequence ID" value="UTW05727.1"/>
    <property type="molecule type" value="Genomic_DNA"/>
</dbReference>
<dbReference type="PROSITE" id="PS00676">
    <property type="entry name" value="SIGMA54_INTERACT_2"/>
    <property type="match status" value="1"/>
</dbReference>
<evidence type="ECO:0000256" key="4">
    <source>
        <dbReference type="ARBA" id="ARBA00023125"/>
    </source>
</evidence>
<dbReference type="PROSITE" id="PS00688">
    <property type="entry name" value="SIGMA54_INTERACT_3"/>
    <property type="match status" value="1"/>
</dbReference>
<keyword evidence="4" id="KW-0238">DNA-binding</keyword>
<evidence type="ECO:0000256" key="1">
    <source>
        <dbReference type="ARBA" id="ARBA00022741"/>
    </source>
</evidence>
<dbReference type="InterPro" id="IPR025944">
    <property type="entry name" value="Sigma_54_int_dom_CS"/>
</dbReference>
<dbReference type="SMART" id="SM00382">
    <property type="entry name" value="AAA"/>
    <property type="match status" value="1"/>
</dbReference>
<dbReference type="InterPro" id="IPR025662">
    <property type="entry name" value="Sigma_54_int_dom_ATP-bd_1"/>
</dbReference>
<feature type="domain" description="Sigma-54 factor interaction" evidence="6">
    <location>
        <begin position="123"/>
        <end position="352"/>
    </location>
</feature>
<evidence type="ECO:0000256" key="5">
    <source>
        <dbReference type="ARBA" id="ARBA00023163"/>
    </source>
</evidence>
<dbReference type="PANTHER" id="PTHR32071:SF120">
    <property type="entry name" value="TRANSCRIPTIONAL REGULATOR-RELATED"/>
    <property type="match status" value="1"/>
</dbReference>
<dbReference type="Pfam" id="PF02954">
    <property type="entry name" value="HTH_8"/>
    <property type="match status" value="1"/>
</dbReference>
<reference evidence="7" key="1">
    <citation type="submission" date="2021-04" db="EMBL/GenBank/DDBJ databases">
        <title>Oceanospirillales bacteria with DddD are important DMSP degraders in coastal seawater.</title>
        <authorList>
            <person name="Liu J."/>
        </authorList>
    </citation>
    <scope>NUCLEOTIDE SEQUENCE</scope>
    <source>
        <strain evidence="7">GY6</strain>
        <plasmid evidence="7">unnamed</plasmid>
    </source>
</reference>
<dbReference type="Pfam" id="PF25601">
    <property type="entry name" value="AAA_lid_14"/>
    <property type="match status" value="1"/>
</dbReference>
<evidence type="ECO:0000313" key="7">
    <source>
        <dbReference type="EMBL" id="UTW05727.1"/>
    </source>
</evidence>
<geneLocation type="plasmid" evidence="7 8">
    <name>unnamed</name>
</geneLocation>
<dbReference type="SUPFAM" id="SSF46689">
    <property type="entry name" value="Homeodomain-like"/>
    <property type="match status" value="1"/>
</dbReference>
<gene>
    <name evidence="7" type="ORF">KDX31_19700</name>
</gene>
<dbReference type="SUPFAM" id="SSF52540">
    <property type="entry name" value="P-loop containing nucleoside triphosphate hydrolases"/>
    <property type="match status" value="1"/>
</dbReference>
<protein>
    <submittedName>
        <fullName evidence="7">Sigma-54-dependent Fis family transcriptional regulator</fullName>
    </submittedName>
</protein>
<keyword evidence="3" id="KW-0805">Transcription regulation</keyword>
<evidence type="ECO:0000256" key="2">
    <source>
        <dbReference type="ARBA" id="ARBA00022840"/>
    </source>
</evidence>
<evidence type="ECO:0000313" key="8">
    <source>
        <dbReference type="Proteomes" id="UP001059950"/>
    </source>
</evidence>